<dbReference type="InterPro" id="IPR023828">
    <property type="entry name" value="Peptidase_S8_Ser-AS"/>
</dbReference>
<evidence type="ECO:0000256" key="5">
    <source>
        <dbReference type="PROSITE-ProRule" id="PRU01240"/>
    </source>
</evidence>
<name>A0A9Q0S5G0_9DIPT</name>
<dbReference type="InterPro" id="IPR015500">
    <property type="entry name" value="Peptidase_S8_subtilisin-rel"/>
</dbReference>
<dbReference type="AlphaFoldDB" id="A0A9Q0S5G0"/>
<evidence type="ECO:0000256" key="2">
    <source>
        <dbReference type="ARBA" id="ARBA00022670"/>
    </source>
</evidence>
<dbReference type="InterPro" id="IPR050131">
    <property type="entry name" value="Peptidase_S8_subtilisin-like"/>
</dbReference>
<dbReference type="GO" id="GO:0006508">
    <property type="term" value="P:proteolysis"/>
    <property type="evidence" value="ECO:0007669"/>
    <property type="project" value="UniProtKB-KW"/>
</dbReference>
<sequence length="471" mass="49945">MKYYIAFVVLGLACAVFATSVARVEEKIWKNLEESETTNIKISFRKSNTKSAFDRFNSLKLTTREAKLNTYHAILKEHADIVQADVAAMLNKARSYGKNHELFQLWITNELIVRNVDKEVVEILRDHPDVASLEAEWFIQLEDDLEEEYAAPRSNNTILIQWGVERVGAPDVWATGINGQGAVVGVTDTGARATHVALRYTYRGNSPGENHNYNWFAPTGQAAVPSDTNGHGTHVIGSASGTEGIGVAPGSRWITCRGCATAACSNFDLLGCGQWMTCPTTTSNTAPDCSRAPNVVNNSWGGGGNNPWYDAVINGWRAVGIVPIFSAGNSGPGCSTLLSPGDRPGAIGIASIAANNQRSGFSSNGPTVDGRRNPLVAAPGTSIPSASHLDDVNLRTLSGTSMSAPHATGVVALIFQRNPQISVEGVTDALARGAIPHAATGVTCGGIGDATFPNNHVGYGRLWAPYAVAAA</sequence>
<protein>
    <submittedName>
        <fullName evidence="8">Bacillopeptidase F</fullName>
    </submittedName>
</protein>
<comment type="similarity">
    <text evidence="1 5">Belongs to the peptidase S8 family.</text>
</comment>
<dbReference type="PANTHER" id="PTHR43806:SF67">
    <property type="entry name" value="EGF-LIKE DOMAIN-CONTAINING PROTEIN"/>
    <property type="match status" value="1"/>
</dbReference>
<feature type="chain" id="PRO_5040325450" evidence="6">
    <location>
        <begin position="19"/>
        <end position="471"/>
    </location>
</feature>
<feature type="active site" description="Charge relay system" evidence="5">
    <location>
        <position position="401"/>
    </location>
</feature>
<evidence type="ECO:0000313" key="8">
    <source>
        <dbReference type="EMBL" id="KAJ6644125.1"/>
    </source>
</evidence>
<gene>
    <name evidence="8" type="primary">bpr_7</name>
    <name evidence="8" type="ORF">Bhyg_09091</name>
</gene>
<evidence type="ECO:0000313" key="9">
    <source>
        <dbReference type="Proteomes" id="UP001151699"/>
    </source>
</evidence>
<dbReference type="EMBL" id="WJQU01000002">
    <property type="protein sequence ID" value="KAJ6644125.1"/>
    <property type="molecule type" value="Genomic_DNA"/>
</dbReference>
<accession>A0A9Q0S5G0</accession>
<feature type="signal peptide" evidence="6">
    <location>
        <begin position="1"/>
        <end position="18"/>
    </location>
</feature>
<keyword evidence="6" id="KW-0732">Signal</keyword>
<keyword evidence="9" id="KW-1185">Reference proteome</keyword>
<keyword evidence="4 5" id="KW-0720">Serine protease</keyword>
<dbReference type="InterPro" id="IPR036852">
    <property type="entry name" value="Peptidase_S8/S53_dom_sf"/>
</dbReference>
<dbReference type="OrthoDB" id="7775224at2759"/>
<evidence type="ECO:0000256" key="4">
    <source>
        <dbReference type="ARBA" id="ARBA00022825"/>
    </source>
</evidence>
<proteinExistence type="inferred from homology"/>
<evidence type="ECO:0000256" key="3">
    <source>
        <dbReference type="ARBA" id="ARBA00022801"/>
    </source>
</evidence>
<feature type="active site" description="Charge relay system" evidence="5">
    <location>
        <position position="231"/>
    </location>
</feature>
<dbReference type="GO" id="GO:0004252">
    <property type="term" value="F:serine-type endopeptidase activity"/>
    <property type="evidence" value="ECO:0007669"/>
    <property type="project" value="UniProtKB-UniRule"/>
</dbReference>
<keyword evidence="2 5" id="KW-0645">Protease</keyword>
<keyword evidence="3 5" id="KW-0378">Hydrolase</keyword>
<feature type="domain" description="Peptidase S8/S53" evidence="7">
    <location>
        <begin position="179"/>
        <end position="460"/>
    </location>
</feature>
<dbReference type="PANTHER" id="PTHR43806">
    <property type="entry name" value="PEPTIDASE S8"/>
    <property type="match status" value="1"/>
</dbReference>
<dbReference type="PRINTS" id="PR00723">
    <property type="entry name" value="SUBTILISIN"/>
</dbReference>
<feature type="active site" description="Charge relay system" evidence="5">
    <location>
        <position position="188"/>
    </location>
</feature>
<reference evidence="8" key="1">
    <citation type="submission" date="2022-07" db="EMBL/GenBank/DDBJ databases">
        <authorList>
            <person name="Trinca V."/>
            <person name="Uliana J.V.C."/>
            <person name="Torres T.T."/>
            <person name="Ward R.J."/>
            <person name="Monesi N."/>
        </authorList>
    </citation>
    <scope>NUCLEOTIDE SEQUENCE</scope>
    <source>
        <strain evidence="8">HSMRA1968</strain>
        <tissue evidence="8">Whole embryos</tissue>
    </source>
</reference>
<dbReference type="PROSITE" id="PS51892">
    <property type="entry name" value="SUBTILASE"/>
    <property type="match status" value="1"/>
</dbReference>
<dbReference type="PROSITE" id="PS00138">
    <property type="entry name" value="SUBTILASE_SER"/>
    <property type="match status" value="1"/>
</dbReference>
<dbReference type="SUPFAM" id="SSF52743">
    <property type="entry name" value="Subtilisin-like"/>
    <property type="match status" value="1"/>
</dbReference>
<evidence type="ECO:0000256" key="1">
    <source>
        <dbReference type="ARBA" id="ARBA00011073"/>
    </source>
</evidence>
<comment type="caution">
    <text evidence="8">The sequence shown here is derived from an EMBL/GenBank/DDBJ whole genome shotgun (WGS) entry which is preliminary data.</text>
</comment>
<dbReference type="Proteomes" id="UP001151699">
    <property type="component" value="Chromosome B"/>
</dbReference>
<dbReference type="InterPro" id="IPR000209">
    <property type="entry name" value="Peptidase_S8/S53_dom"/>
</dbReference>
<dbReference type="Pfam" id="PF00082">
    <property type="entry name" value="Peptidase_S8"/>
    <property type="match status" value="1"/>
</dbReference>
<evidence type="ECO:0000256" key="6">
    <source>
        <dbReference type="SAM" id="SignalP"/>
    </source>
</evidence>
<evidence type="ECO:0000259" key="7">
    <source>
        <dbReference type="Pfam" id="PF00082"/>
    </source>
</evidence>
<dbReference type="Gene3D" id="3.40.50.200">
    <property type="entry name" value="Peptidase S8/S53 domain"/>
    <property type="match status" value="1"/>
</dbReference>
<organism evidence="8 9">
    <name type="scientific">Pseudolycoriella hygida</name>
    <dbReference type="NCBI Taxonomy" id="35572"/>
    <lineage>
        <taxon>Eukaryota</taxon>
        <taxon>Metazoa</taxon>
        <taxon>Ecdysozoa</taxon>
        <taxon>Arthropoda</taxon>
        <taxon>Hexapoda</taxon>
        <taxon>Insecta</taxon>
        <taxon>Pterygota</taxon>
        <taxon>Neoptera</taxon>
        <taxon>Endopterygota</taxon>
        <taxon>Diptera</taxon>
        <taxon>Nematocera</taxon>
        <taxon>Sciaroidea</taxon>
        <taxon>Sciaridae</taxon>
        <taxon>Pseudolycoriella</taxon>
    </lineage>
</organism>